<dbReference type="AlphaFoldDB" id="A0A4Z0R0Z9"/>
<keyword evidence="4" id="KW-1185">Reference proteome</keyword>
<dbReference type="InterPro" id="IPR050807">
    <property type="entry name" value="TransReg_Diox_bact_type"/>
</dbReference>
<dbReference type="PANTHER" id="PTHR46797">
    <property type="entry name" value="HTH-TYPE TRANSCRIPTIONAL REGULATOR"/>
    <property type="match status" value="1"/>
</dbReference>
<dbReference type="SMART" id="SM00530">
    <property type="entry name" value="HTH_XRE"/>
    <property type="match status" value="1"/>
</dbReference>
<keyword evidence="1" id="KW-0238">DNA-binding</keyword>
<comment type="caution">
    <text evidence="3">The sequence shown here is derived from an EMBL/GenBank/DDBJ whole genome shotgun (WGS) entry which is preliminary data.</text>
</comment>
<dbReference type="PROSITE" id="PS50943">
    <property type="entry name" value="HTH_CROC1"/>
    <property type="match status" value="1"/>
</dbReference>
<gene>
    <name evidence="3" type="ORF">E4K67_22300</name>
</gene>
<organism evidence="3 4">
    <name type="scientific">Desulfosporosinus fructosivorans</name>
    <dbReference type="NCBI Taxonomy" id="2018669"/>
    <lineage>
        <taxon>Bacteria</taxon>
        <taxon>Bacillati</taxon>
        <taxon>Bacillota</taxon>
        <taxon>Clostridia</taxon>
        <taxon>Eubacteriales</taxon>
        <taxon>Desulfitobacteriaceae</taxon>
        <taxon>Desulfosporosinus</taxon>
    </lineage>
</organism>
<evidence type="ECO:0000256" key="1">
    <source>
        <dbReference type="ARBA" id="ARBA00023125"/>
    </source>
</evidence>
<dbReference type="GO" id="GO:0003677">
    <property type="term" value="F:DNA binding"/>
    <property type="evidence" value="ECO:0007669"/>
    <property type="project" value="UniProtKB-KW"/>
</dbReference>
<dbReference type="Pfam" id="PF01381">
    <property type="entry name" value="HTH_3"/>
    <property type="match status" value="1"/>
</dbReference>
<feature type="domain" description="HTH cro/C1-type" evidence="2">
    <location>
        <begin position="12"/>
        <end position="66"/>
    </location>
</feature>
<dbReference type="RefSeq" id="WP_135550783.1">
    <property type="nucleotide sequence ID" value="NZ_SPQQ01000010.1"/>
</dbReference>
<sequence>MLKTNETLGKNIAHYRKRRNLTQVNLATSIGIRPRHLSDIETGRKVPQIQTIARLAAGLGVSIDELVGKC</sequence>
<dbReference type="InterPro" id="IPR001387">
    <property type="entry name" value="Cro/C1-type_HTH"/>
</dbReference>
<dbReference type="Proteomes" id="UP000298460">
    <property type="component" value="Unassembled WGS sequence"/>
</dbReference>
<evidence type="ECO:0000313" key="3">
    <source>
        <dbReference type="EMBL" id="TGE36035.1"/>
    </source>
</evidence>
<proteinExistence type="predicted"/>
<dbReference type="OrthoDB" id="1799466at2"/>
<evidence type="ECO:0000259" key="2">
    <source>
        <dbReference type="PROSITE" id="PS50943"/>
    </source>
</evidence>
<dbReference type="SUPFAM" id="SSF47413">
    <property type="entry name" value="lambda repressor-like DNA-binding domains"/>
    <property type="match status" value="1"/>
</dbReference>
<dbReference type="CDD" id="cd00093">
    <property type="entry name" value="HTH_XRE"/>
    <property type="match status" value="1"/>
</dbReference>
<dbReference type="InterPro" id="IPR010982">
    <property type="entry name" value="Lambda_DNA-bd_dom_sf"/>
</dbReference>
<dbReference type="GO" id="GO:0005829">
    <property type="term" value="C:cytosol"/>
    <property type="evidence" value="ECO:0007669"/>
    <property type="project" value="TreeGrafter"/>
</dbReference>
<name>A0A4Z0R0Z9_9FIRM</name>
<dbReference type="Gene3D" id="1.10.260.40">
    <property type="entry name" value="lambda repressor-like DNA-binding domains"/>
    <property type="match status" value="1"/>
</dbReference>
<protein>
    <submittedName>
        <fullName evidence="3">XRE family transcriptional regulator</fullName>
    </submittedName>
</protein>
<evidence type="ECO:0000313" key="4">
    <source>
        <dbReference type="Proteomes" id="UP000298460"/>
    </source>
</evidence>
<dbReference type="EMBL" id="SPQQ01000010">
    <property type="protein sequence ID" value="TGE36035.1"/>
    <property type="molecule type" value="Genomic_DNA"/>
</dbReference>
<dbReference type="GO" id="GO:0003700">
    <property type="term" value="F:DNA-binding transcription factor activity"/>
    <property type="evidence" value="ECO:0007669"/>
    <property type="project" value="TreeGrafter"/>
</dbReference>
<dbReference type="PANTHER" id="PTHR46797:SF1">
    <property type="entry name" value="METHYLPHOSPHONATE SYNTHASE"/>
    <property type="match status" value="1"/>
</dbReference>
<accession>A0A4Z0R0Z9</accession>
<reference evidence="3 4" key="1">
    <citation type="submission" date="2019-03" db="EMBL/GenBank/DDBJ databases">
        <title>Draft Genome Sequence of Desulfosporosinus fructosivorans Strain 63.6F, Isolated from Marine Sediment in the Baltic Sea.</title>
        <authorList>
            <person name="Hausmann B."/>
            <person name="Vandieken V."/>
            <person name="Pjevac P."/>
            <person name="Schreck K."/>
            <person name="Herbold C.W."/>
            <person name="Loy A."/>
        </authorList>
    </citation>
    <scope>NUCLEOTIDE SEQUENCE [LARGE SCALE GENOMIC DNA]</scope>
    <source>
        <strain evidence="3 4">63.6F</strain>
    </source>
</reference>